<dbReference type="Gene3D" id="1.10.287.1700">
    <property type="match status" value="1"/>
</dbReference>
<keyword evidence="4" id="KW-0813">Transport</keyword>
<evidence type="ECO:0000313" key="11">
    <source>
        <dbReference type="EMBL" id="RMI02084.1"/>
    </source>
</evidence>
<dbReference type="EMBL" id="RFFI01000218">
    <property type="protein sequence ID" value="RMI02084.1"/>
    <property type="molecule type" value="Genomic_DNA"/>
</dbReference>
<keyword evidence="9" id="KW-0472">Membrane</keyword>
<evidence type="ECO:0000256" key="10">
    <source>
        <dbReference type="ARBA" id="ARBA00023225"/>
    </source>
</evidence>
<evidence type="ECO:0000256" key="2">
    <source>
        <dbReference type="ARBA" id="ARBA00010004"/>
    </source>
</evidence>
<reference evidence="11 12" key="1">
    <citation type="submission" date="2018-10" db="EMBL/GenBank/DDBJ databases">
        <title>Isolation, diversity and antifungal activity of actinobacteria from wheat.</title>
        <authorList>
            <person name="Han C."/>
        </authorList>
    </citation>
    <scope>NUCLEOTIDE SEQUENCE [LARGE SCALE GENOMIC DNA]</scope>
    <source>
        <strain evidence="11 12">NEAU-YY56</strain>
    </source>
</reference>
<comment type="subcellular location">
    <subcellularLocation>
        <location evidence="1">Cell membrane</location>
        <topology evidence="1">Peripheral membrane protein</topology>
        <orientation evidence="1">Cytoplasmic side</orientation>
    </subcellularLocation>
</comment>
<sequence length="152" mass="16437">MSRAFRLAGLLRLRSLAEEQAAAQLADRTRTRDAAAARSRATEQALSGAAFPTTMDATAMRAVVASRMALSSLLVDHRARVEVAQDAVTTAEGEWADARTRTRTLEKLQDKHETAVRAEEQRAEQVVLDEIAGRLGGRTPVTVGAGEPEDVR</sequence>
<accession>A0A3M2IP72</accession>
<dbReference type="InterPro" id="IPR053716">
    <property type="entry name" value="Flag_assembly_chemotaxis_eff"/>
</dbReference>
<evidence type="ECO:0000256" key="3">
    <source>
        <dbReference type="ARBA" id="ARBA00020392"/>
    </source>
</evidence>
<proteinExistence type="inferred from homology"/>
<keyword evidence="8" id="KW-0653">Protein transport</keyword>
<organism evidence="11 12">
    <name type="scientific">Cellulomonas triticagri</name>
    <dbReference type="NCBI Taxonomy" id="2483352"/>
    <lineage>
        <taxon>Bacteria</taxon>
        <taxon>Bacillati</taxon>
        <taxon>Actinomycetota</taxon>
        <taxon>Actinomycetes</taxon>
        <taxon>Micrococcales</taxon>
        <taxon>Cellulomonadaceae</taxon>
        <taxon>Cellulomonas</taxon>
    </lineage>
</organism>
<name>A0A3M2IP72_9CELL</name>
<evidence type="ECO:0000256" key="5">
    <source>
        <dbReference type="ARBA" id="ARBA00022475"/>
    </source>
</evidence>
<protein>
    <recommendedName>
        <fullName evidence="3">Flagellar FliJ protein</fullName>
    </recommendedName>
</protein>
<comment type="caution">
    <text evidence="11">The sequence shown here is derived from an EMBL/GenBank/DDBJ whole genome shotgun (WGS) entry which is preliminary data.</text>
</comment>
<keyword evidence="7" id="KW-1005">Bacterial flagellum biogenesis</keyword>
<dbReference type="InterPro" id="IPR012823">
    <property type="entry name" value="Flagell_FliJ"/>
</dbReference>
<gene>
    <name evidence="11" type="ORF">EBM89_20235</name>
</gene>
<evidence type="ECO:0000256" key="6">
    <source>
        <dbReference type="ARBA" id="ARBA00022500"/>
    </source>
</evidence>
<evidence type="ECO:0000256" key="7">
    <source>
        <dbReference type="ARBA" id="ARBA00022795"/>
    </source>
</evidence>
<keyword evidence="6" id="KW-0145">Chemotaxis</keyword>
<dbReference type="Proteomes" id="UP000269289">
    <property type="component" value="Unassembled WGS sequence"/>
</dbReference>
<dbReference type="GO" id="GO:0044781">
    <property type="term" value="P:bacterial-type flagellum organization"/>
    <property type="evidence" value="ECO:0007669"/>
    <property type="project" value="UniProtKB-KW"/>
</dbReference>
<keyword evidence="11" id="KW-0966">Cell projection</keyword>
<keyword evidence="11" id="KW-0969">Cilium</keyword>
<evidence type="ECO:0000256" key="8">
    <source>
        <dbReference type="ARBA" id="ARBA00022927"/>
    </source>
</evidence>
<dbReference type="Pfam" id="PF02050">
    <property type="entry name" value="FliJ"/>
    <property type="match status" value="1"/>
</dbReference>
<comment type="similarity">
    <text evidence="2">Belongs to the FliJ family.</text>
</comment>
<dbReference type="GO" id="GO:0009288">
    <property type="term" value="C:bacterial-type flagellum"/>
    <property type="evidence" value="ECO:0007669"/>
    <property type="project" value="InterPro"/>
</dbReference>
<dbReference type="GO" id="GO:0071973">
    <property type="term" value="P:bacterial-type flagellum-dependent cell motility"/>
    <property type="evidence" value="ECO:0007669"/>
    <property type="project" value="InterPro"/>
</dbReference>
<keyword evidence="10" id="KW-1006">Bacterial flagellum protein export</keyword>
<dbReference type="RefSeq" id="WP_122151365.1">
    <property type="nucleotide sequence ID" value="NZ_RFFI01000218.1"/>
</dbReference>
<dbReference type="AlphaFoldDB" id="A0A3M2IP72"/>
<keyword evidence="12" id="KW-1185">Reference proteome</keyword>
<keyword evidence="11" id="KW-0282">Flagellum</keyword>
<evidence type="ECO:0000256" key="4">
    <source>
        <dbReference type="ARBA" id="ARBA00022448"/>
    </source>
</evidence>
<dbReference type="GO" id="GO:0006935">
    <property type="term" value="P:chemotaxis"/>
    <property type="evidence" value="ECO:0007669"/>
    <property type="project" value="UniProtKB-KW"/>
</dbReference>
<evidence type="ECO:0000313" key="12">
    <source>
        <dbReference type="Proteomes" id="UP000269289"/>
    </source>
</evidence>
<evidence type="ECO:0000256" key="9">
    <source>
        <dbReference type="ARBA" id="ARBA00023136"/>
    </source>
</evidence>
<dbReference type="OrthoDB" id="4828786at2"/>
<dbReference type="GO" id="GO:0005886">
    <property type="term" value="C:plasma membrane"/>
    <property type="evidence" value="ECO:0007669"/>
    <property type="project" value="UniProtKB-SubCell"/>
</dbReference>
<dbReference type="GO" id="GO:0015031">
    <property type="term" value="P:protein transport"/>
    <property type="evidence" value="ECO:0007669"/>
    <property type="project" value="UniProtKB-KW"/>
</dbReference>
<evidence type="ECO:0000256" key="1">
    <source>
        <dbReference type="ARBA" id="ARBA00004413"/>
    </source>
</evidence>
<keyword evidence="5" id="KW-1003">Cell membrane</keyword>